<proteinExistence type="predicted"/>
<reference evidence="1" key="2">
    <citation type="submission" date="2017-05" db="UniProtKB">
        <authorList>
            <consortium name="EnsemblMetazoa"/>
        </authorList>
    </citation>
    <scope>IDENTIFICATION</scope>
</reference>
<dbReference type="EnsemblMetazoa" id="XM_011406504.2">
    <property type="protein sequence ID" value="XP_011404806.1"/>
    <property type="gene ID" value="LOC100631663"/>
</dbReference>
<dbReference type="GO" id="GO:0006412">
    <property type="term" value="P:translation"/>
    <property type="evidence" value="ECO:0007669"/>
    <property type="project" value="InterPro"/>
</dbReference>
<keyword evidence="2" id="KW-1185">Reference proteome</keyword>
<dbReference type="InParanoid" id="A0A1X7UL61"/>
<dbReference type="Pfam" id="PF05046">
    <property type="entry name" value="Img2"/>
    <property type="match status" value="1"/>
</dbReference>
<evidence type="ECO:0000313" key="2">
    <source>
        <dbReference type="Proteomes" id="UP000007879"/>
    </source>
</evidence>
<reference evidence="2" key="1">
    <citation type="journal article" date="2010" name="Nature">
        <title>The Amphimedon queenslandica genome and the evolution of animal complexity.</title>
        <authorList>
            <person name="Srivastava M."/>
            <person name="Simakov O."/>
            <person name="Chapman J."/>
            <person name="Fahey B."/>
            <person name="Gauthier M.E."/>
            <person name="Mitros T."/>
            <person name="Richards G.S."/>
            <person name="Conaco C."/>
            <person name="Dacre M."/>
            <person name="Hellsten U."/>
            <person name="Larroux C."/>
            <person name="Putnam N.H."/>
            <person name="Stanke M."/>
            <person name="Adamska M."/>
            <person name="Darling A."/>
            <person name="Degnan S.M."/>
            <person name="Oakley T.H."/>
            <person name="Plachetzki D.C."/>
            <person name="Zhai Y."/>
            <person name="Adamski M."/>
            <person name="Calcino A."/>
            <person name="Cummins S.F."/>
            <person name="Goodstein D.M."/>
            <person name="Harris C."/>
            <person name="Jackson D.J."/>
            <person name="Leys S.P."/>
            <person name="Shu S."/>
            <person name="Woodcroft B.J."/>
            <person name="Vervoort M."/>
            <person name="Kosik K.S."/>
            <person name="Manning G."/>
            <person name="Degnan B.M."/>
            <person name="Rokhsar D.S."/>
        </authorList>
    </citation>
    <scope>NUCLEOTIDE SEQUENCE [LARGE SCALE GENOMIC DNA]</scope>
</reference>
<protein>
    <submittedName>
        <fullName evidence="1">Uncharacterized protein</fullName>
    </submittedName>
</protein>
<dbReference type="InterPro" id="IPR007740">
    <property type="entry name" value="Ribosomal_mL49"/>
</dbReference>
<accession>A0A1X7UL61</accession>
<dbReference type="Gene3D" id="3.30.780.10">
    <property type="entry name" value="SUI1-like domain"/>
    <property type="match status" value="1"/>
</dbReference>
<dbReference type="Proteomes" id="UP000007879">
    <property type="component" value="Unassembled WGS sequence"/>
</dbReference>
<dbReference type="GO" id="GO:0003735">
    <property type="term" value="F:structural constituent of ribosome"/>
    <property type="evidence" value="ECO:0007669"/>
    <property type="project" value="InterPro"/>
</dbReference>
<name>A0A1X7UL61_AMPQE</name>
<dbReference type="OrthoDB" id="19439at2759"/>
<dbReference type="GO" id="GO:0005840">
    <property type="term" value="C:ribosome"/>
    <property type="evidence" value="ECO:0007669"/>
    <property type="project" value="InterPro"/>
</dbReference>
<dbReference type="AlphaFoldDB" id="A0A1X7UL61"/>
<sequence>MASRLYHTGIRFSAHNSFRMQTILSLNRNLRNTASRETLLAFKHFFVLLFLDAFFVRRTKTNNIPAYLDYKGGGTRTLTIVRKIDGDTEVSNGGRRVQLFDANSEQDDEDF</sequence>
<gene>
    <name evidence="1" type="primary">100631663</name>
</gene>
<dbReference type="EnsemblMetazoa" id="Aqu2.1.28172_001">
    <property type="protein sequence ID" value="Aqu2.1.28172_001"/>
    <property type="gene ID" value="Aqu2.1.28172"/>
</dbReference>
<evidence type="ECO:0000313" key="1">
    <source>
        <dbReference type="EnsemblMetazoa" id="Aqu2.1.28172_001"/>
    </source>
</evidence>
<organism evidence="1">
    <name type="scientific">Amphimedon queenslandica</name>
    <name type="common">Sponge</name>
    <dbReference type="NCBI Taxonomy" id="400682"/>
    <lineage>
        <taxon>Eukaryota</taxon>
        <taxon>Metazoa</taxon>
        <taxon>Porifera</taxon>
        <taxon>Demospongiae</taxon>
        <taxon>Heteroscleromorpha</taxon>
        <taxon>Haplosclerida</taxon>
        <taxon>Niphatidae</taxon>
        <taxon>Amphimedon</taxon>
    </lineage>
</organism>